<dbReference type="AlphaFoldDB" id="A0AAW0SW00"/>
<dbReference type="Gene3D" id="3.40.50.300">
    <property type="entry name" value="P-loop containing nucleotide triphosphate hydrolases"/>
    <property type="match status" value="1"/>
</dbReference>
<feature type="compositionally biased region" description="Low complexity" evidence="2">
    <location>
        <begin position="20"/>
        <end position="29"/>
    </location>
</feature>
<dbReference type="EMBL" id="JARAKH010000043">
    <property type="protein sequence ID" value="KAK8379465.1"/>
    <property type="molecule type" value="Genomic_DNA"/>
</dbReference>
<comment type="caution">
    <text evidence="3">The sequence shown here is derived from an EMBL/GenBank/DDBJ whole genome shotgun (WGS) entry which is preliminary data.</text>
</comment>
<dbReference type="PANTHER" id="PTHR45964:SF5">
    <property type="entry name" value="WSCD FAMILY MEMBER CG9164"/>
    <property type="match status" value="1"/>
</dbReference>
<dbReference type="PANTHER" id="PTHR45964">
    <property type="entry name" value="WSCD FAMILY MEMBER CG9164"/>
    <property type="match status" value="1"/>
</dbReference>
<comment type="similarity">
    <text evidence="1">Belongs to the WSCD family.</text>
</comment>
<dbReference type="Proteomes" id="UP001487740">
    <property type="component" value="Unassembled WGS sequence"/>
</dbReference>
<evidence type="ECO:0000256" key="2">
    <source>
        <dbReference type="SAM" id="MobiDB-lite"/>
    </source>
</evidence>
<proteinExistence type="inferred from homology"/>
<gene>
    <name evidence="3" type="ORF">O3P69_019396</name>
</gene>
<organism evidence="3 4">
    <name type="scientific">Scylla paramamosain</name>
    <name type="common">Mud crab</name>
    <dbReference type="NCBI Taxonomy" id="85552"/>
    <lineage>
        <taxon>Eukaryota</taxon>
        <taxon>Metazoa</taxon>
        <taxon>Ecdysozoa</taxon>
        <taxon>Arthropoda</taxon>
        <taxon>Crustacea</taxon>
        <taxon>Multicrustacea</taxon>
        <taxon>Malacostraca</taxon>
        <taxon>Eumalacostraca</taxon>
        <taxon>Eucarida</taxon>
        <taxon>Decapoda</taxon>
        <taxon>Pleocyemata</taxon>
        <taxon>Brachyura</taxon>
        <taxon>Eubrachyura</taxon>
        <taxon>Portunoidea</taxon>
        <taxon>Portunidae</taxon>
        <taxon>Portuninae</taxon>
        <taxon>Scylla</taxon>
    </lineage>
</organism>
<evidence type="ECO:0000313" key="4">
    <source>
        <dbReference type="Proteomes" id="UP001487740"/>
    </source>
</evidence>
<feature type="region of interest" description="Disordered" evidence="2">
    <location>
        <begin position="1"/>
        <end position="29"/>
    </location>
</feature>
<reference evidence="3 4" key="1">
    <citation type="submission" date="2023-03" db="EMBL/GenBank/DDBJ databases">
        <title>High-quality genome of Scylla paramamosain provides insights in environmental adaptation.</title>
        <authorList>
            <person name="Zhang L."/>
        </authorList>
    </citation>
    <scope>NUCLEOTIDE SEQUENCE [LARGE SCALE GENOMIC DNA]</scope>
    <source>
        <strain evidence="3">LZ_2023a</strain>
        <tissue evidence="3">Muscle</tissue>
    </source>
</reference>
<protein>
    <recommendedName>
        <fullName evidence="5">Sulfotransferase</fullName>
    </recommendedName>
</protein>
<name>A0AAW0SW00_SCYPA</name>
<dbReference type="SUPFAM" id="SSF52540">
    <property type="entry name" value="P-loop containing nucleoside triphosphate hydrolases"/>
    <property type="match status" value="1"/>
</dbReference>
<sequence>MEEGEGREEGMEEKEERSGESLLPLRPSRPSHPSLLLSLDYSRQPYYPWRTTTDECANYATRFLVPGRAPIVALASFPGSGNTWLRYLAEALTGVFTGSVYHDEMLALRGFWGERESFWQGSTLLQKTHSLPLLPEVKQEGSAGSGEFRFLLPEAPRRVVLLLRNPWECLLSLRHYHAAGHTGFGSSVFFRGQSWHNFTQERAREWVHLNKAWLTLPATDTLVLHYEHLQHRLEQEAGRLMTFLGLPLDHGRLECLLRYPEGRFRRPKYPKHLQGYTFPKSSDVTLRRGMGALSSLLAKGGHPPFPWALYSFTPPVQPPP</sequence>
<dbReference type="InterPro" id="IPR051589">
    <property type="entry name" value="Sialate-O-sulfotransferase"/>
</dbReference>
<accession>A0AAW0SW00</accession>
<evidence type="ECO:0000313" key="3">
    <source>
        <dbReference type="EMBL" id="KAK8379465.1"/>
    </source>
</evidence>
<dbReference type="InterPro" id="IPR027417">
    <property type="entry name" value="P-loop_NTPase"/>
</dbReference>
<dbReference type="Pfam" id="PF13469">
    <property type="entry name" value="Sulfotransfer_3"/>
    <property type="match status" value="1"/>
</dbReference>
<evidence type="ECO:0000256" key="1">
    <source>
        <dbReference type="ARBA" id="ARBA00010236"/>
    </source>
</evidence>
<keyword evidence="4" id="KW-1185">Reference proteome</keyword>
<evidence type="ECO:0008006" key="5">
    <source>
        <dbReference type="Google" id="ProtNLM"/>
    </source>
</evidence>
<feature type="compositionally biased region" description="Acidic residues" evidence="2">
    <location>
        <begin position="1"/>
        <end position="13"/>
    </location>
</feature>